<proteinExistence type="predicted"/>
<feature type="domain" description="Extradiol ring-cleavage dioxygenase class III enzyme subunit B" evidence="2">
    <location>
        <begin position="7"/>
        <end position="270"/>
    </location>
</feature>
<gene>
    <name evidence="4" type="ORF">RSIPO_03326</name>
</gene>
<protein>
    <submittedName>
        <fullName evidence="4">Protocatechuate 4,5-dioxygenase beta chain subunit b protein</fullName>
    </submittedName>
</protein>
<dbReference type="InterPro" id="IPR034940">
    <property type="entry name" value="Gallate_dioxygenase_C"/>
</dbReference>
<sequence length="446" mass="48452">MATIVGAIASSHTPTIGFALDAEKQQDPVWAPIFAAYAPVSAWLAQARPDVLLVIYNDHVTSFFFDHYSAFALGIGESYAPADEGGGARPLPPIAGHVGLARHVGASLVADEFDMAFFQDKPLDHGCFSPLSVMLPHQDGWPVKILPLQVGVLQFPAPSARRCYKLGQAIRRAVESYPEDLRVAIVATGGLSHQVHGERAGFNNTAWDKAFLDLFESDPEQLLELTHADYARLGGFESAEVVMWMVMRGAMASCIRCLHRDYYLPSMTGIAVAVYENDTPADAALQAARAQRQREHIGHQLRGIEALEGTYPFTLETSVRAYRINRYLHQLIGPAFRARFLADPAATYDEAGLSAQERDLITRRDWRGLIHYGVIFFLLEKLGAVVGVSNLHIYAAMRGQSLAEFQKTRNAPGALYSVSGAAGKGAAWSGRPGSPAPDPTPAAAPD</sequence>
<evidence type="ECO:0000259" key="2">
    <source>
        <dbReference type="Pfam" id="PF02900"/>
    </source>
</evidence>
<dbReference type="CDD" id="cd07950">
    <property type="entry name" value="Gallate_Doxase_N"/>
    <property type="match status" value="1"/>
</dbReference>
<feature type="compositionally biased region" description="Pro residues" evidence="1">
    <location>
        <begin position="434"/>
        <end position="446"/>
    </location>
</feature>
<evidence type="ECO:0000256" key="1">
    <source>
        <dbReference type="SAM" id="MobiDB-lite"/>
    </source>
</evidence>
<reference evidence="4" key="2">
    <citation type="submission" date="2022-04" db="EMBL/GenBank/DDBJ databases">
        <title>Genomic draft of R. solanacearum strain IPO1609, a phylotype IIB1/biovar 2/race 3 strain isolated from potato in Europe.</title>
        <authorList>
            <person name="Boucher C."/>
            <person name="Carrere S."/>
            <person name="Dossat C."/>
            <person name="Elbaz M."/>
            <person name="Genin S."/>
            <person name="Gouzy J."/>
            <person name="Prior P."/>
            <person name="Segurens B."/>
            <person name="Wincker P."/>
        </authorList>
    </citation>
    <scope>NUCLEOTIDE SEQUENCE</scope>
    <source>
        <strain evidence="4">IPO1609</strain>
    </source>
</reference>
<dbReference type="Pfam" id="PF02900">
    <property type="entry name" value="LigB"/>
    <property type="match status" value="1"/>
</dbReference>
<feature type="domain" description="Extradiol ring-cleavage dioxygenase LigAB LigA subunit" evidence="3">
    <location>
        <begin position="324"/>
        <end position="410"/>
    </location>
</feature>
<dbReference type="InterPro" id="IPR034939">
    <property type="entry name" value="Gallate_Doxase_N"/>
</dbReference>
<evidence type="ECO:0000313" key="4">
    <source>
        <dbReference type="EMBL" id="CEJ16630.1"/>
    </source>
</evidence>
<dbReference type="GO" id="GO:0016702">
    <property type="term" value="F:oxidoreductase activity, acting on single donors with incorporation of molecular oxygen, incorporation of two atoms of oxygen"/>
    <property type="evidence" value="ECO:0007669"/>
    <property type="project" value="UniProtKB-ARBA"/>
</dbReference>
<dbReference type="AlphaFoldDB" id="A0A7U7JDE4"/>
<dbReference type="InterPro" id="IPR004183">
    <property type="entry name" value="Xdiol_dOase_suB"/>
</dbReference>
<dbReference type="CDD" id="cd07923">
    <property type="entry name" value="Gallate_dioxygenase_C"/>
    <property type="match status" value="1"/>
</dbReference>
<dbReference type="NCBIfam" id="NF009904">
    <property type="entry name" value="PRK13367.1"/>
    <property type="match status" value="1"/>
</dbReference>
<reference evidence="4" key="1">
    <citation type="submission" date="2014-11" db="EMBL/GenBank/DDBJ databases">
        <authorList>
            <person name="Genoscope - CEA"/>
        </authorList>
    </citation>
    <scope>NUCLEOTIDE SEQUENCE</scope>
    <source>
        <strain evidence="4">IPO1609</strain>
    </source>
</reference>
<dbReference type="Proteomes" id="UP000053470">
    <property type="component" value="Unassembled WGS sequence"/>
</dbReference>
<dbReference type="SUPFAM" id="SSF53213">
    <property type="entry name" value="LigB-like"/>
    <property type="match status" value="1"/>
</dbReference>
<keyword evidence="5" id="KW-1185">Reference proteome</keyword>
<dbReference type="EMBL" id="LN651281">
    <property type="protein sequence ID" value="CEJ16630.1"/>
    <property type="molecule type" value="Genomic_DNA"/>
</dbReference>
<dbReference type="NCBIfam" id="NF009901">
    <property type="entry name" value="PRK13364.1"/>
    <property type="match status" value="1"/>
</dbReference>
<dbReference type="Pfam" id="PF07746">
    <property type="entry name" value="LigA"/>
    <property type="match status" value="1"/>
</dbReference>
<evidence type="ECO:0000259" key="3">
    <source>
        <dbReference type="Pfam" id="PF07746"/>
    </source>
</evidence>
<feature type="region of interest" description="Disordered" evidence="1">
    <location>
        <begin position="423"/>
        <end position="446"/>
    </location>
</feature>
<dbReference type="NCBIfam" id="NF009902">
    <property type="entry name" value="PRK13365.1"/>
    <property type="match status" value="1"/>
</dbReference>
<dbReference type="Gene3D" id="1.10.700.10">
    <property type="entry name" value="Dioxygenase LigAB, LigA subunit"/>
    <property type="match status" value="1"/>
</dbReference>
<organism evidence="4 5">
    <name type="scientific">Ralstonia solanacearum IPO1609</name>
    <dbReference type="NCBI Taxonomy" id="564066"/>
    <lineage>
        <taxon>Bacteria</taxon>
        <taxon>Pseudomonadati</taxon>
        <taxon>Pseudomonadota</taxon>
        <taxon>Betaproteobacteria</taxon>
        <taxon>Burkholderiales</taxon>
        <taxon>Burkholderiaceae</taxon>
        <taxon>Ralstonia</taxon>
        <taxon>Ralstonia solanacearum species complex</taxon>
    </lineage>
</organism>
<accession>A0A7U7JDE4</accession>
<dbReference type="InterPro" id="IPR036622">
    <property type="entry name" value="LigA_sf"/>
</dbReference>
<dbReference type="GO" id="GO:0008198">
    <property type="term" value="F:ferrous iron binding"/>
    <property type="evidence" value="ECO:0007669"/>
    <property type="project" value="InterPro"/>
</dbReference>
<dbReference type="InterPro" id="IPR011986">
    <property type="entry name" value="Xdiol_dOase_LigA"/>
</dbReference>
<evidence type="ECO:0000313" key="5">
    <source>
        <dbReference type="Proteomes" id="UP000053470"/>
    </source>
</evidence>
<dbReference type="RefSeq" id="WP_003263501.1">
    <property type="nucleotide sequence ID" value="NZ_LN651281.1"/>
</dbReference>
<dbReference type="SUPFAM" id="SSF48076">
    <property type="entry name" value="LigA subunit of an aromatic-ring-opening dioxygenase LigAB"/>
    <property type="match status" value="1"/>
</dbReference>
<name>A0A7U7JDE4_RALSL</name>
<dbReference type="Gene3D" id="3.40.830.10">
    <property type="entry name" value="LigB-like"/>
    <property type="match status" value="1"/>
</dbReference>